<protein>
    <recommendedName>
        <fullName evidence="10">Phosphate transport system permease protein PstA</fullName>
    </recommendedName>
</protein>
<dbReference type="CDD" id="cd06261">
    <property type="entry name" value="TM_PBP2"/>
    <property type="match status" value="1"/>
</dbReference>
<keyword evidence="9 10" id="KW-0472">Membrane</keyword>
<feature type="domain" description="ABC transmembrane type-1" evidence="12">
    <location>
        <begin position="200"/>
        <end position="409"/>
    </location>
</feature>
<evidence type="ECO:0000259" key="12">
    <source>
        <dbReference type="PROSITE" id="PS50928"/>
    </source>
</evidence>
<dbReference type="InterPro" id="IPR035906">
    <property type="entry name" value="MetI-like_sf"/>
</dbReference>
<keyword evidence="8 10" id="KW-1133">Transmembrane helix</keyword>
<evidence type="ECO:0000313" key="13">
    <source>
        <dbReference type="EMBL" id="MDP9821735.1"/>
    </source>
</evidence>
<feature type="transmembrane region" description="Helical" evidence="10">
    <location>
        <begin position="271"/>
        <end position="288"/>
    </location>
</feature>
<evidence type="ECO:0000256" key="1">
    <source>
        <dbReference type="ARBA" id="ARBA00003510"/>
    </source>
</evidence>
<feature type="compositionally biased region" description="Basic and acidic residues" evidence="11">
    <location>
        <begin position="1"/>
        <end position="13"/>
    </location>
</feature>
<feature type="transmembrane region" description="Helical" evidence="10">
    <location>
        <begin position="320"/>
        <end position="341"/>
    </location>
</feature>
<dbReference type="Proteomes" id="UP001240447">
    <property type="component" value="Unassembled WGS sequence"/>
</dbReference>
<dbReference type="PANTHER" id="PTHR42922">
    <property type="entry name" value="PHOSPHATE TRANSPORT SYSTEM PERMEASE PROTEIN PSTA"/>
    <property type="match status" value="1"/>
</dbReference>
<evidence type="ECO:0000256" key="11">
    <source>
        <dbReference type="SAM" id="MobiDB-lite"/>
    </source>
</evidence>
<name>A0ABT9NPF0_9ACTN</name>
<comment type="similarity">
    <text evidence="3 10">Belongs to the binding-protein-dependent transport system permease family. CysTW subfamily.</text>
</comment>
<feature type="transmembrane region" description="Helical" evidence="10">
    <location>
        <begin position="115"/>
        <end position="135"/>
    </location>
</feature>
<dbReference type="Pfam" id="PF00528">
    <property type="entry name" value="BPD_transp_1"/>
    <property type="match status" value="1"/>
</dbReference>
<evidence type="ECO:0000256" key="9">
    <source>
        <dbReference type="ARBA" id="ARBA00023136"/>
    </source>
</evidence>
<dbReference type="EMBL" id="JAUSQM010000001">
    <property type="protein sequence ID" value="MDP9821735.1"/>
    <property type="molecule type" value="Genomic_DNA"/>
</dbReference>
<evidence type="ECO:0000256" key="4">
    <source>
        <dbReference type="ARBA" id="ARBA00022448"/>
    </source>
</evidence>
<keyword evidence="14" id="KW-1185">Reference proteome</keyword>
<feature type="transmembrane region" description="Helical" evidence="10">
    <location>
        <begin position="147"/>
        <end position="170"/>
    </location>
</feature>
<evidence type="ECO:0000256" key="8">
    <source>
        <dbReference type="ARBA" id="ARBA00022989"/>
    </source>
</evidence>
<keyword evidence="7 10" id="KW-0812">Transmembrane</keyword>
<comment type="function">
    <text evidence="1">Part of the binding-protein-dependent transport system for phosphate; probably responsible for the translocation of the substrate across the membrane.</text>
</comment>
<keyword evidence="4" id="KW-0813">Transport</keyword>
<proteinExistence type="inferred from homology"/>
<comment type="caution">
    <text evidence="13">The sequence shown here is derived from an EMBL/GenBank/DDBJ whole genome shotgun (WGS) entry which is preliminary data.</text>
</comment>
<sequence>MTGDPARTEERDVPGTGPADFSSVAGSAPGRATVETGPGESSVDESDVASSTDETAAPGAAVTDGSAPSGTTPAVRRGELSLKAPKLPRWAPGLSALVAAAASALVALMLGWGPIAFGVVAAVLYAVGLPTWAMLVENRRAATDRLVTTLVWSAFAIALVPLVSLTWTVVSKGAPAFSAEFFTYSMRNVVGEGGGIYHAVVGTLLITGMAAVLSIPIGLMTAIYLVEYGAGRRPARVINFLVDVMTGIPSIVAGLFAFALFAIFFGPGVRMGFGGSVALSVLMIPVVVRSCEEMLKLVPNELREAAYALGVPKWRTIVKVVLPTSMAGIVTGVMLAIARVAGETAPLLVIAGATDSVNFDLFGERMMTLPVFAYYSYMQPGVPPEFGVERAWGAALALIIIVMALNLLGRLLGRLFAPKTGR</sequence>
<organism evidence="13 14">
    <name type="scientific">Nocardioides massiliensis</name>
    <dbReference type="NCBI Taxonomy" id="1325935"/>
    <lineage>
        <taxon>Bacteria</taxon>
        <taxon>Bacillati</taxon>
        <taxon>Actinomycetota</taxon>
        <taxon>Actinomycetes</taxon>
        <taxon>Propionibacteriales</taxon>
        <taxon>Nocardioidaceae</taxon>
        <taxon>Nocardioides</taxon>
    </lineage>
</organism>
<evidence type="ECO:0000256" key="6">
    <source>
        <dbReference type="ARBA" id="ARBA00022592"/>
    </source>
</evidence>
<feature type="transmembrane region" description="Helical" evidence="10">
    <location>
        <begin position="391"/>
        <end position="412"/>
    </location>
</feature>
<dbReference type="NCBIfam" id="TIGR00974">
    <property type="entry name" value="3a0107s02c"/>
    <property type="match status" value="1"/>
</dbReference>
<accession>A0ABT9NPF0</accession>
<dbReference type="RefSeq" id="WP_306824979.1">
    <property type="nucleotide sequence ID" value="NZ_JAUSQM010000001.1"/>
</dbReference>
<keyword evidence="6" id="KW-0592">Phosphate transport</keyword>
<feature type="transmembrane region" description="Helical" evidence="10">
    <location>
        <begin position="90"/>
        <end position="109"/>
    </location>
</feature>
<gene>
    <name evidence="13" type="ORF">J2S59_001544</name>
</gene>
<feature type="region of interest" description="Disordered" evidence="11">
    <location>
        <begin position="1"/>
        <end position="78"/>
    </location>
</feature>
<reference evidence="13 14" key="1">
    <citation type="submission" date="2023-07" db="EMBL/GenBank/DDBJ databases">
        <title>Sequencing the genomes of 1000 actinobacteria strains.</title>
        <authorList>
            <person name="Klenk H.-P."/>
        </authorList>
    </citation>
    <scope>NUCLEOTIDE SEQUENCE [LARGE SCALE GENOMIC DNA]</scope>
    <source>
        <strain evidence="13 14">GD13</strain>
    </source>
</reference>
<evidence type="ECO:0000256" key="3">
    <source>
        <dbReference type="ARBA" id="ARBA00007069"/>
    </source>
</evidence>
<dbReference type="SUPFAM" id="SSF161098">
    <property type="entry name" value="MetI-like"/>
    <property type="match status" value="1"/>
</dbReference>
<feature type="transmembrane region" description="Helical" evidence="10">
    <location>
        <begin position="238"/>
        <end position="265"/>
    </location>
</feature>
<dbReference type="PANTHER" id="PTHR42922:SF1">
    <property type="entry name" value="PHOSPHATE TRANSPORT SYSTEM PERMEASE PROTEIN PSTA"/>
    <property type="match status" value="1"/>
</dbReference>
<dbReference type="PROSITE" id="PS50928">
    <property type="entry name" value="ABC_TM1"/>
    <property type="match status" value="1"/>
</dbReference>
<keyword evidence="5 10" id="KW-1003">Cell membrane</keyword>
<dbReference type="Gene3D" id="1.10.3720.10">
    <property type="entry name" value="MetI-like"/>
    <property type="match status" value="1"/>
</dbReference>
<dbReference type="InterPro" id="IPR005672">
    <property type="entry name" value="Phosphate_PstA"/>
</dbReference>
<comment type="subcellular location">
    <subcellularLocation>
        <location evidence="2 10">Cell membrane</location>
        <topology evidence="2 10">Multi-pass membrane protein</topology>
    </subcellularLocation>
</comment>
<feature type="transmembrane region" description="Helical" evidence="10">
    <location>
        <begin position="196"/>
        <end position="226"/>
    </location>
</feature>
<evidence type="ECO:0000256" key="7">
    <source>
        <dbReference type="ARBA" id="ARBA00022692"/>
    </source>
</evidence>
<dbReference type="InterPro" id="IPR051408">
    <property type="entry name" value="Phosphate_transprt_permease"/>
</dbReference>
<evidence type="ECO:0000313" key="14">
    <source>
        <dbReference type="Proteomes" id="UP001240447"/>
    </source>
</evidence>
<dbReference type="InterPro" id="IPR000515">
    <property type="entry name" value="MetI-like"/>
</dbReference>
<evidence type="ECO:0000256" key="5">
    <source>
        <dbReference type="ARBA" id="ARBA00022475"/>
    </source>
</evidence>
<evidence type="ECO:0000256" key="10">
    <source>
        <dbReference type="RuleBase" id="RU363043"/>
    </source>
</evidence>
<evidence type="ECO:0000256" key="2">
    <source>
        <dbReference type="ARBA" id="ARBA00004651"/>
    </source>
</evidence>